<dbReference type="OMA" id="TWRNYTL"/>
<feature type="transmembrane region" description="Helical" evidence="7">
    <location>
        <begin position="160"/>
        <end position="187"/>
    </location>
</feature>
<evidence type="ECO:0000256" key="1">
    <source>
        <dbReference type="ARBA" id="ARBA00004141"/>
    </source>
</evidence>
<name>B8MBD2_TALSN</name>
<dbReference type="AlphaFoldDB" id="B8MBD2"/>
<dbReference type="InParanoid" id="B8MBD2"/>
<evidence type="ECO:0000313" key="10">
    <source>
        <dbReference type="Proteomes" id="UP000001745"/>
    </source>
</evidence>
<dbReference type="PANTHER" id="PTHR23511">
    <property type="entry name" value="SYNAPTIC VESICLE GLYCOPROTEIN 2"/>
    <property type="match status" value="1"/>
</dbReference>
<accession>B8MBD2</accession>
<proteinExistence type="inferred from homology"/>
<feature type="transmembrane region" description="Helical" evidence="7">
    <location>
        <begin position="106"/>
        <end position="127"/>
    </location>
</feature>
<dbReference type="FunFam" id="1.20.1250.20:FF:000171">
    <property type="entry name" value="MFS general substrate transporter"/>
    <property type="match status" value="1"/>
</dbReference>
<evidence type="ECO:0000256" key="7">
    <source>
        <dbReference type="SAM" id="Phobius"/>
    </source>
</evidence>
<feature type="transmembrane region" description="Helical" evidence="7">
    <location>
        <begin position="136"/>
        <end position="154"/>
    </location>
</feature>
<dbReference type="SUPFAM" id="SSF103473">
    <property type="entry name" value="MFS general substrate transporter"/>
    <property type="match status" value="1"/>
</dbReference>
<sequence length="526" mass="58244">MDDPIASYTQPQQPLVNNKIPKKNVESADVRSVKHGENDLLQAQIVDQVLAAKMTLINDAIDEIGLTPHQWKLFCLNGFGYAVDSLILLLQSIISGQAILEFQPSYHTGLTIAVYVGMLVGALFWGLSADVIGRRFAFNVSLFISSIFTIVAGASPNWVVLGLFICLSAFGAGGNLVLDTAVFLEYLPSQDQWLITLMAAWWGIGQLIAGLFAWAFLPNYSCSTAATCTYDNNKGWRYVWYTSGAFVFVLSVLRITVIRLQETPKFLVTSGRNEQAVRVLQDIAHKYNRHCSLTVEMLEAAGLLQQPEQGAKKPRFSLTALETHFRGLFVTRTMALSTTLVWFSWLLIGLAYPLYNVFLPTYLTSRGAQFGVNSPYITWRNYALANFSCIWGPVVAGYMCRSRWFWGRRGTMIIGALVTMVFFFAYTQVRTESQNIGFTCTVNFCLNIYYGTLYAYTPEIFPSAHRGTGNGVAIGLNRIMGIVSAVVGEAANTNTPVPIYICAALYAVMALVSAVLPFEPYGRRSA</sequence>
<dbReference type="PROSITE" id="PS50850">
    <property type="entry name" value="MFS"/>
    <property type="match status" value="1"/>
</dbReference>
<dbReference type="EMBL" id="EQ962655">
    <property type="protein sequence ID" value="EED18921.1"/>
    <property type="molecule type" value="Genomic_DNA"/>
</dbReference>
<reference evidence="10" key="1">
    <citation type="journal article" date="2015" name="Genome Announc.">
        <title>Genome sequence of the AIDS-associated pathogen Penicillium marneffei (ATCC18224) and its near taxonomic relative Talaromyces stipitatus (ATCC10500).</title>
        <authorList>
            <person name="Nierman W.C."/>
            <person name="Fedorova-Abrams N.D."/>
            <person name="Andrianopoulos A."/>
        </authorList>
    </citation>
    <scope>NUCLEOTIDE SEQUENCE [LARGE SCALE GENOMIC DNA]</scope>
    <source>
        <strain evidence="10">ATCC 10500 / CBS 375.48 / QM 6759 / NRRL 1006</strain>
    </source>
</reference>
<dbReference type="Gene3D" id="1.20.1250.20">
    <property type="entry name" value="MFS general substrate transporter like domains"/>
    <property type="match status" value="1"/>
</dbReference>
<evidence type="ECO:0000313" key="9">
    <source>
        <dbReference type="EMBL" id="EED18921.1"/>
    </source>
</evidence>
<evidence type="ECO:0000256" key="4">
    <source>
        <dbReference type="ARBA" id="ARBA00022692"/>
    </source>
</evidence>
<feature type="transmembrane region" description="Helical" evidence="7">
    <location>
        <begin position="199"/>
        <end position="218"/>
    </location>
</feature>
<keyword evidence="4 7" id="KW-0812">Transmembrane</keyword>
<dbReference type="InterPro" id="IPR020846">
    <property type="entry name" value="MFS_dom"/>
</dbReference>
<evidence type="ECO:0000256" key="5">
    <source>
        <dbReference type="ARBA" id="ARBA00022989"/>
    </source>
</evidence>
<dbReference type="VEuPathDB" id="FungiDB:TSTA_126290"/>
<organism evidence="9 10">
    <name type="scientific">Talaromyces stipitatus (strain ATCC 10500 / CBS 375.48 / QM 6759 / NRRL 1006)</name>
    <name type="common">Penicillium stipitatum</name>
    <dbReference type="NCBI Taxonomy" id="441959"/>
    <lineage>
        <taxon>Eukaryota</taxon>
        <taxon>Fungi</taxon>
        <taxon>Dikarya</taxon>
        <taxon>Ascomycota</taxon>
        <taxon>Pezizomycotina</taxon>
        <taxon>Eurotiomycetes</taxon>
        <taxon>Eurotiomycetidae</taxon>
        <taxon>Eurotiales</taxon>
        <taxon>Trichocomaceae</taxon>
        <taxon>Talaromyces</taxon>
        <taxon>Talaromyces sect. Talaromyces</taxon>
    </lineage>
</organism>
<dbReference type="HOGENOM" id="CLU_001265_52_4_1"/>
<dbReference type="OrthoDB" id="3936150at2759"/>
<evidence type="ECO:0000256" key="6">
    <source>
        <dbReference type="ARBA" id="ARBA00023136"/>
    </source>
</evidence>
<evidence type="ECO:0000256" key="2">
    <source>
        <dbReference type="ARBA" id="ARBA00008335"/>
    </source>
</evidence>
<dbReference type="GO" id="GO:0016020">
    <property type="term" value="C:membrane"/>
    <property type="evidence" value="ECO:0007669"/>
    <property type="project" value="UniProtKB-SubCell"/>
</dbReference>
<comment type="subcellular location">
    <subcellularLocation>
        <location evidence="1">Membrane</location>
        <topology evidence="1">Multi-pass membrane protein</topology>
    </subcellularLocation>
</comment>
<feature type="transmembrane region" description="Helical" evidence="7">
    <location>
        <begin position="497"/>
        <end position="518"/>
    </location>
</feature>
<keyword evidence="9" id="KW-0762">Sugar transport</keyword>
<comment type="similarity">
    <text evidence="2">Belongs to the major facilitator superfamily.</text>
</comment>
<feature type="transmembrane region" description="Helical" evidence="7">
    <location>
        <begin position="334"/>
        <end position="355"/>
    </location>
</feature>
<feature type="transmembrane region" description="Helical" evidence="7">
    <location>
        <begin position="382"/>
        <end position="400"/>
    </location>
</feature>
<feature type="transmembrane region" description="Helical" evidence="7">
    <location>
        <begin position="238"/>
        <end position="257"/>
    </location>
</feature>
<protein>
    <submittedName>
        <fullName evidence="9">Sugar transporter, putative</fullName>
    </submittedName>
</protein>
<dbReference type="CDD" id="cd17316">
    <property type="entry name" value="MFS_SV2_like"/>
    <property type="match status" value="1"/>
</dbReference>
<dbReference type="GeneID" id="8098141"/>
<dbReference type="InterPro" id="IPR011701">
    <property type="entry name" value="MFS"/>
</dbReference>
<keyword evidence="10" id="KW-1185">Reference proteome</keyword>
<dbReference type="Pfam" id="PF07690">
    <property type="entry name" value="MFS_1"/>
    <property type="match status" value="1"/>
</dbReference>
<feature type="transmembrane region" description="Helical" evidence="7">
    <location>
        <begin position="79"/>
        <end position="100"/>
    </location>
</feature>
<evidence type="ECO:0000256" key="3">
    <source>
        <dbReference type="ARBA" id="ARBA00022448"/>
    </source>
</evidence>
<dbReference type="RefSeq" id="XP_002482913.1">
    <property type="nucleotide sequence ID" value="XM_002482868.1"/>
</dbReference>
<dbReference type="eggNOG" id="KOG0253">
    <property type="taxonomic scope" value="Eukaryota"/>
</dbReference>
<gene>
    <name evidence="9" type="ORF">TSTA_126290</name>
</gene>
<evidence type="ECO:0000259" key="8">
    <source>
        <dbReference type="PROSITE" id="PS50850"/>
    </source>
</evidence>
<keyword evidence="3" id="KW-0813">Transport</keyword>
<keyword evidence="5 7" id="KW-1133">Transmembrane helix</keyword>
<dbReference type="InterPro" id="IPR036259">
    <property type="entry name" value="MFS_trans_sf"/>
</dbReference>
<feature type="domain" description="Major facilitator superfamily (MFS) profile" evidence="8">
    <location>
        <begin position="70"/>
        <end position="521"/>
    </location>
</feature>
<dbReference type="PhylomeDB" id="B8MBD2"/>
<dbReference type="PANTHER" id="PTHR23511:SF4">
    <property type="entry name" value="MAJOR FACILITATOR SUPERFAMILY (MFS) PROFILE DOMAIN-CONTAINING PROTEIN"/>
    <property type="match status" value="1"/>
</dbReference>
<dbReference type="Proteomes" id="UP000001745">
    <property type="component" value="Unassembled WGS sequence"/>
</dbReference>
<feature type="transmembrane region" description="Helical" evidence="7">
    <location>
        <begin position="412"/>
        <end position="429"/>
    </location>
</feature>
<keyword evidence="6 7" id="KW-0472">Membrane</keyword>
<dbReference type="GO" id="GO:0022857">
    <property type="term" value="F:transmembrane transporter activity"/>
    <property type="evidence" value="ECO:0007669"/>
    <property type="project" value="InterPro"/>
</dbReference>